<evidence type="ECO:0000313" key="2">
    <source>
        <dbReference type="Proteomes" id="UP001055879"/>
    </source>
</evidence>
<reference evidence="2" key="1">
    <citation type="journal article" date="2022" name="Mol. Ecol. Resour.">
        <title>The genomes of chicory, endive, great burdock and yacon provide insights into Asteraceae palaeo-polyploidization history and plant inulin production.</title>
        <authorList>
            <person name="Fan W."/>
            <person name="Wang S."/>
            <person name="Wang H."/>
            <person name="Wang A."/>
            <person name="Jiang F."/>
            <person name="Liu H."/>
            <person name="Zhao H."/>
            <person name="Xu D."/>
            <person name="Zhang Y."/>
        </authorList>
    </citation>
    <scope>NUCLEOTIDE SEQUENCE [LARGE SCALE GENOMIC DNA]</scope>
    <source>
        <strain evidence="2">cv. Niubang</strain>
    </source>
</reference>
<accession>A0ACB9EGR3</accession>
<name>A0ACB9EGR3_ARCLA</name>
<sequence>MLPLRFLTPPQPLHRPATPLTIFFQRPFLYPREIHRTCGAQAMALTLAWCADPPLNSEGGSALILCSVALAELLHHVAALRGGLWRDEICAAGGYFFSHRVPIRSVKKRVVKSVPLLTVGFDQDQCLVIGPARRWKLPYRLCAAANDMRRTFGDDLWV</sequence>
<comment type="caution">
    <text evidence="1">The sequence shown here is derived from an EMBL/GenBank/DDBJ whole genome shotgun (WGS) entry which is preliminary data.</text>
</comment>
<dbReference type="Proteomes" id="UP001055879">
    <property type="component" value="Linkage Group LG02"/>
</dbReference>
<dbReference type="EMBL" id="CM042048">
    <property type="protein sequence ID" value="KAI3758213.1"/>
    <property type="molecule type" value="Genomic_DNA"/>
</dbReference>
<gene>
    <name evidence="1" type="ORF">L6452_05766</name>
</gene>
<keyword evidence="2" id="KW-1185">Reference proteome</keyword>
<evidence type="ECO:0000313" key="1">
    <source>
        <dbReference type="EMBL" id="KAI3758213.1"/>
    </source>
</evidence>
<organism evidence="1 2">
    <name type="scientific">Arctium lappa</name>
    <name type="common">Greater burdock</name>
    <name type="synonym">Lappa major</name>
    <dbReference type="NCBI Taxonomy" id="4217"/>
    <lineage>
        <taxon>Eukaryota</taxon>
        <taxon>Viridiplantae</taxon>
        <taxon>Streptophyta</taxon>
        <taxon>Embryophyta</taxon>
        <taxon>Tracheophyta</taxon>
        <taxon>Spermatophyta</taxon>
        <taxon>Magnoliopsida</taxon>
        <taxon>eudicotyledons</taxon>
        <taxon>Gunneridae</taxon>
        <taxon>Pentapetalae</taxon>
        <taxon>asterids</taxon>
        <taxon>campanulids</taxon>
        <taxon>Asterales</taxon>
        <taxon>Asteraceae</taxon>
        <taxon>Carduoideae</taxon>
        <taxon>Cardueae</taxon>
        <taxon>Arctiinae</taxon>
        <taxon>Arctium</taxon>
    </lineage>
</organism>
<protein>
    <submittedName>
        <fullName evidence="1">Uncharacterized protein</fullName>
    </submittedName>
</protein>
<proteinExistence type="predicted"/>
<reference evidence="1 2" key="2">
    <citation type="journal article" date="2022" name="Mol. Ecol. Resour.">
        <title>The genomes of chicory, endive, great burdock and yacon provide insights into Asteraceae paleo-polyploidization history and plant inulin production.</title>
        <authorList>
            <person name="Fan W."/>
            <person name="Wang S."/>
            <person name="Wang H."/>
            <person name="Wang A."/>
            <person name="Jiang F."/>
            <person name="Liu H."/>
            <person name="Zhao H."/>
            <person name="Xu D."/>
            <person name="Zhang Y."/>
        </authorList>
    </citation>
    <scope>NUCLEOTIDE SEQUENCE [LARGE SCALE GENOMIC DNA]</scope>
    <source>
        <strain evidence="2">cv. Niubang</strain>
    </source>
</reference>